<comment type="caution">
    <text evidence="1">The sequence shown here is derived from an EMBL/GenBank/DDBJ whole genome shotgun (WGS) entry which is preliminary data.</text>
</comment>
<protein>
    <submittedName>
        <fullName evidence="1">Uncharacterized protein</fullName>
    </submittedName>
</protein>
<evidence type="ECO:0000313" key="2">
    <source>
        <dbReference type="Proteomes" id="UP000218677"/>
    </source>
</evidence>
<name>A0A2A4HQY6_9GAMM</name>
<dbReference type="AlphaFoldDB" id="A0A2A4HQY6"/>
<organism evidence="1 2">
    <name type="scientific">Vreelandella nigrificans</name>
    <dbReference type="NCBI Taxonomy" id="2042704"/>
    <lineage>
        <taxon>Bacteria</taxon>
        <taxon>Pseudomonadati</taxon>
        <taxon>Pseudomonadota</taxon>
        <taxon>Gammaproteobacteria</taxon>
        <taxon>Oceanospirillales</taxon>
        <taxon>Halomonadaceae</taxon>
        <taxon>Vreelandella</taxon>
    </lineage>
</organism>
<evidence type="ECO:0000313" key="1">
    <source>
        <dbReference type="EMBL" id="PCF96807.1"/>
    </source>
</evidence>
<accession>A0A2A4HQY6</accession>
<reference evidence="2" key="1">
    <citation type="submission" date="2017-09" db="EMBL/GenBank/DDBJ databases">
        <authorList>
            <person name="Cho G.-S."/>
            <person name="Oguntoyinbo F.A."/>
            <person name="Cnockaert M."/>
            <person name="Kabisch J."/>
            <person name="Neve H."/>
            <person name="Bockelmann W."/>
            <person name="Wenning M."/>
            <person name="Franz C.M."/>
            <person name="Vandamme P."/>
        </authorList>
    </citation>
    <scope>NUCLEOTIDE SEQUENCE [LARGE SCALE GENOMIC DNA]</scope>
    <source>
        <strain evidence="2">MBT G8648</strain>
    </source>
</reference>
<dbReference type="EMBL" id="NWUX01000002">
    <property type="protein sequence ID" value="PCF96807.1"/>
    <property type="molecule type" value="Genomic_DNA"/>
</dbReference>
<gene>
    <name evidence="1" type="ORF">CPA45_03600</name>
</gene>
<dbReference type="Proteomes" id="UP000218677">
    <property type="component" value="Unassembled WGS sequence"/>
</dbReference>
<keyword evidence="2" id="KW-1185">Reference proteome</keyword>
<proteinExistence type="predicted"/>
<sequence>MLVVLAEQMLLHLFMLRIGLATVCPWPTNNVASAGTPPRLPAACKEASVGNPTEASFVSRWLMF</sequence>